<reference evidence="7" key="2">
    <citation type="submission" date="2025-08" db="UniProtKB">
        <authorList>
            <consortium name="RefSeq"/>
        </authorList>
    </citation>
    <scope>IDENTIFICATION</scope>
    <source>
        <tissue evidence="7">Young leaves</tissue>
    </source>
</reference>
<keyword evidence="4" id="KW-0812">Transmembrane</keyword>
<evidence type="ECO:0000256" key="2">
    <source>
        <dbReference type="ARBA" id="ARBA00022448"/>
    </source>
</evidence>
<keyword evidence="6" id="KW-1185">Reference proteome</keyword>
<dbReference type="GO" id="GO:0015031">
    <property type="term" value="P:protein transport"/>
    <property type="evidence" value="ECO:0007669"/>
    <property type="project" value="UniProtKB-KW"/>
</dbReference>
<dbReference type="KEGG" id="aprc:113848281"/>
<feature type="transmembrane region" description="Helical" evidence="4">
    <location>
        <begin position="61"/>
        <end position="80"/>
    </location>
</feature>
<dbReference type="GeneID" id="113848281"/>
<comment type="similarity">
    <text evidence="1 3">Belongs to the EXO70 family.</text>
</comment>
<evidence type="ECO:0000256" key="4">
    <source>
        <dbReference type="SAM" id="Phobius"/>
    </source>
</evidence>
<reference evidence="6" key="1">
    <citation type="journal article" date="2019" name="Toxins">
        <title>Detection of Abrin-Like and Prepropulchellin-Like Toxin Genes and Transcripts Using Whole Genome Sequencing and Full-Length Transcript Sequencing of Abrus precatorius.</title>
        <authorList>
            <person name="Hovde B.T."/>
            <person name="Daligault H.E."/>
            <person name="Hanschen E.R."/>
            <person name="Kunde Y.A."/>
            <person name="Johnson M.B."/>
            <person name="Starkenburg S.R."/>
            <person name="Johnson S.L."/>
        </authorList>
    </citation>
    <scope>NUCLEOTIDE SEQUENCE [LARGE SCALE GENOMIC DNA]</scope>
</reference>
<dbReference type="PANTHER" id="PTHR12542">
    <property type="entry name" value="EXOCYST COMPLEX PROTEIN EXO70"/>
    <property type="match status" value="1"/>
</dbReference>
<dbReference type="RefSeq" id="XP_027333537.1">
    <property type="nucleotide sequence ID" value="XM_027477736.1"/>
</dbReference>
<comment type="function">
    <text evidence="3">Component of the exocyst complex.</text>
</comment>
<feature type="transmembrane region" description="Helical" evidence="4">
    <location>
        <begin position="149"/>
        <end position="182"/>
    </location>
</feature>
<sequence>MVCSVRENEFATKEMMVLIPIARWLMQSKIWPLVCFVSSVVGLISYALSSSFNHLLGKWSWWKLSLYTVFSFIISFTVLFTKKRHSSTTLRLEAHLAFLVLIITSVYSFFLDKLFKGKSDAYGLVSFAAFAIMSLCLSRQIHLGFEVDLLYFFCGALLVQLMKVKLWLVTIGAIFSYSLVILRTSLNSPPLSGHLVGSSLDAVQVQGDHLAIDVHSDSQDISDGRAIQVDSFQAINIGTAQEANTDSAFVSPVSQGNFDSSLVMLEFLNCINAFKKENLKLIHMVCMHADQCFEGEHDSRMMPPVQLDVNLVMDSLSLRIINNFRENVKLMVGAGFEEECCRVYSHLRQEFLTECLSRLGLQELINMVDVDIKMLKVESWIKYCKVALKILFPNERRLCDRVFEGFSSAADVSFMQICRYFTTPILSFANTVANGSHSPYDSFRVTGKVFETWNSLRPDFESLFHDQYNVSLRNEANMVWKKLREANAGIFMQLENLIYHDMQQVTVPHGFLHPVTRQVMNCLSDVPVFKEISHQIFAENTIVPSTEENSPSIRDRLAQIVELLESNLAAISKDYTNPSLFCFFMMNNLRFIQLRVEIHPMRRILGKDWGEKYTGKIQRSLQLYQRSSWDKVLYFLNLDNIESEEPNVIAESMKDKLNLFYHHFDEICSVQSKWYVIDNHLKEQILIFLGNILLPIYGKFIDRFQNVLGKQAYDYIKYGMLQIQDHLDHLFVVN</sequence>
<feature type="domain" description="Exocyst complex subunit Exo70 C-terminal" evidence="5">
    <location>
        <begin position="379"/>
        <end position="728"/>
    </location>
</feature>
<dbReference type="SUPFAM" id="SSF74788">
    <property type="entry name" value="Cullin repeat-like"/>
    <property type="match status" value="1"/>
</dbReference>
<name>A0A8B8JQ03_ABRPR</name>
<dbReference type="AlphaFoldDB" id="A0A8B8JQ03"/>
<organism evidence="6 7">
    <name type="scientific">Abrus precatorius</name>
    <name type="common">Indian licorice</name>
    <name type="synonym">Glycine abrus</name>
    <dbReference type="NCBI Taxonomy" id="3816"/>
    <lineage>
        <taxon>Eukaryota</taxon>
        <taxon>Viridiplantae</taxon>
        <taxon>Streptophyta</taxon>
        <taxon>Embryophyta</taxon>
        <taxon>Tracheophyta</taxon>
        <taxon>Spermatophyta</taxon>
        <taxon>Magnoliopsida</taxon>
        <taxon>eudicotyledons</taxon>
        <taxon>Gunneridae</taxon>
        <taxon>Pentapetalae</taxon>
        <taxon>rosids</taxon>
        <taxon>fabids</taxon>
        <taxon>Fabales</taxon>
        <taxon>Fabaceae</taxon>
        <taxon>Papilionoideae</taxon>
        <taxon>50 kb inversion clade</taxon>
        <taxon>NPAAA clade</taxon>
        <taxon>indigoferoid/millettioid clade</taxon>
        <taxon>Abreae</taxon>
        <taxon>Abrus</taxon>
    </lineage>
</organism>
<proteinExistence type="inferred from homology"/>
<gene>
    <name evidence="7" type="primary">LOC113848281</name>
</gene>
<dbReference type="InterPro" id="IPR016159">
    <property type="entry name" value="Cullin_repeat-like_dom_sf"/>
</dbReference>
<evidence type="ECO:0000313" key="7">
    <source>
        <dbReference type="RefSeq" id="XP_027333537.1"/>
    </source>
</evidence>
<keyword evidence="2 3" id="KW-0813">Transport</keyword>
<accession>A0A8B8JQ03</accession>
<protein>
    <recommendedName>
        <fullName evidence="3">Exocyst subunit Exo70 family protein</fullName>
    </recommendedName>
</protein>
<dbReference type="PANTHER" id="PTHR12542:SF180">
    <property type="entry name" value="EXOCYST SUBUNIT EXO70 FAMILY PROTEIN"/>
    <property type="match status" value="1"/>
</dbReference>
<evidence type="ECO:0000256" key="3">
    <source>
        <dbReference type="RuleBase" id="RU365026"/>
    </source>
</evidence>
<feature type="transmembrane region" description="Helical" evidence="4">
    <location>
        <begin position="121"/>
        <end position="137"/>
    </location>
</feature>
<dbReference type="Gene3D" id="1.20.1280.170">
    <property type="entry name" value="Exocyst complex component Exo70"/>
    <property type="match status" value="1"/>
</dbReference>
<dbReference type="InterPro" id="IPR046364">
    <property type="entry name" value="Exo70_C"/>
</dbReference>
<keyword evidence="4" id="KW-0472">Membrane</keyword>
<dbReference type="GO" id="GO:0006887">
    <property type="term" value="P:exocytosis"/>
    <property type="evidence" value="ECO:0007669"/>
    <property type="project" value="UniProtKB-KW"/>
</dbReference>
<feature type="transmembrane region" description="Helical" evidence="4">
    <location>
        <begin position="92"/>
        <end position="109"/>
    </location>
</feature>
<keyword evidence="4" id="KW-1133">Transmembrane helix</keyword>
<dbReference type="Proteomes" id="UP000694853">
    <property type="component" value="Unplaced"/>
</dbReference>
<dbReference type="GO" id="GO:0005546">
    <property type="term" value="F:phosphatidylinositol-4,5-bisphosphate binding"/>
    <property type="evidence" value="ECO:0007669"/>
    <property type="project" value="InterPro"/>
</dbReference>
<keyword evidence="3" id="KW-0653">Protein transport</keyword>
<keyword evidence="3" id="KW-0268">Exocytosis</keyword>
<dbReference type="Pfam" id="PF03081">
    <property type="entry name" value="Exo70_C"/>
    <property type="match status" value="1"/>
</dbReference>
<dbReference type="InterPro" id="IPR004140">
    <property type="entry name" value="Exo70"/>
</dbReference>
<evidence type="ECO:0000256" key="1">
    <source>
        <dbReference type="ARBA" id="ARBA00006756"/>
    </source>
</evidence>
<dbReference type="GO" id="GO:0000145">
    <property type="term" value="C:exocyst"/>
    <property type="evidence" value="ECO:0007669"/>
    <property type="project" value="InterPro"/>
</dbReference>
<dbReference type="OrthoDB" id="1922221at2759"/>
<feature type="transmembrane region" description="Helical" evidence="4">
    <location>
        <begin position="30"/>
        <end position="49"/>
    </location>
</feature>
<evidence type="ECO:0000259" key="5">
    <source>
        <dbReference type="Pfam" id="PF03081"/>
    </source>
</evidence>
<evidence type="ECO:0000313" key="6">
    <source>
        <dbReference type="Proteomes" id="UP000694853"/>
    </source>
</evidence>